<dbReference type="InterPro" id="IPR036621">
    <property type="entry name" value="Anticodon-bd_dom_sf"/>
</dbReference>
<dbReference type="InterPro" id="IPR023717">
    <property type="entry name" value="Pro-tRNA-Synthase_IIa_type1"/>
</dbReference>
<evidence type="ECO:0000256" key="5">
    <source>
        <dbReference type="ARBA" id="ARBA00022741"/>
    </source>
</evidence>
<keyword evidence="7 10" id="KW-0648">Protein biosynthesis</keyword>
<dbReference type="InterPro" id="IPR004500">
    <property type="entry name" value="Pro-tRNA-synth_IIa_bac-type"/>
</dbReference>
<dbReference type="PANTHER" id="PTHR42753:SF2">
    <property type="entry name" value="PROLINE--TRNA LIGASE"/>
    <property type="match status" value="1"/>
</dbReference>
<dbReference type="InterPro" id="IPR004154">
    <property type="entry name" value="Anticodon-bd"/>
</dbReference>
<dbReference type="CDD" id="cd00861">
    <property type="entry name" value="ProRS_anticodon_short"/>
    <property type="match status" value="1"/>
</dbReference>
<dbReference type="PIRSF" id="PIRSF001535">
    <property type="entry name" value="ProRS_1"/>
    <property type="match status" value="1"/>
</dbReference>
<evidence type="ECO:0000256" key="9">
    <source>
        <dbReference type="ARBA" id="ARBA00047671"/>
    </source>
</evidence>
<dbReference type="PRINTS" id="PR01046">
    <property type="entry name" value="TRNASYNTHPRO"/>
</dbReference>
<evidence type="ECO:0000256" key="6">
    <source>
        <dbReference type="ARBA" id="ARBA00022840"/>
    </source>
</evidence>
<evidence type="ECO:0000256" key="1">
    <source>
        <dbReference type="ARBA" id="ARBA00004496"/>
    </source>
</evidence>
<dbReference type="InterPro" id="IPR036754">
    <property type="entry name" value="YbaK/aa-tRNA-synt-asso_dom_sf"/>
</dbReference>
<dbReference type="InterPro" id="IPR007214">
    <property type="entry name" value="YbaK/aa-tRNA-synth-assoc-dom"/>
</dbReference>
<dbReference type="SUPFAM" id="SSF55681">
    <property type="entry name" value="Class II aaRS and biotin synthetases"/>
    <property type="match status" value="1"/>
</dbReference>
<dbReference type="InterPro" id="IPR050062">
    <property type="entry name" value="Pro-tRNA_synthetase"/>
</dbReference>
<dbReference type="Gene3D" id="3.30.930.10">
    <property type="entry name" value="Bira Bifunctional Protein, Domain 2"/>
    <property type="match status" value="2"/>
</dbReference>
<dbReference type="PANTHER" id="PTHR42753">
    <property type="entry name" value="MITOCHONDRIAL RIBOSOME PROTEIN L39/PROLYL-TRNA LIGASE FAMILY MEMBER"/>
    <property type="match status" value="1"/>
</dbReference>
<dbReference type="Pfam" id="PF04073">
    <property type="entry name" value="tRNA_edit"/>
    <property type="match status" value="1"/>
</dbReference>
<keyword evidence="5 10" id="KW-0547">Nucleotide-binding</keyword>
<comment type="domain">
    <text evidence="10">Consists of three domains: the N-terminal catalytic domain, the editing domain and the C-terminal anticodon-binding domain.</text>
</comment>
<dbReference type="InterPro" id="IPR044140">
    <property type="entry name" value="ProRS_anticodon_short"/>
</dbReference>
<dbReference type="Pfam" id="PF03129">
    <property type="entry name" value="HGTP_anticodon"/>
    <property type="match status" value="1"/>
</dbReference>
<dbReference type="RefSeq" id="WP_307334259.1">
    <property type="nucleotide sequence ID" value="NZ_JAUSUQ010000001.1"/>
</dbReference>
<evidence type="ECO:0000256" key="3">
    <source>
        <dbReference type="ARBA" id="ARBA00022490"/>
    </source>
</evidence>
<keyword evidence="13" id="KW-1185">Reference proteome</keyword>
<dbReference type="InterPro" id="IPR002316">
    <property type="entry name" value="Pro-tRNA-ligase_IIa"/>
</dbReference>
<dbReference type="CDD" id="cd04334">
    <property type="entry name" value="ProRS-INS"/>
    <property type="match status" value="1"/>
</dbReference>
<dbReference type="HAMAP" id="MF_01569">
    <property type="entry name" value="Pro_tRNA_synth_type1"/>
    <property type="match status" value="1"/>
</dbReference>
<dbReference type="Proteomes" id="UP001232445">
    <property type="component" value="Unassembled WGS sequence"/>
</dbReference>
<comment type="function">
    <text evidence="10">Catalyzes the attachment of proline to tRNA(Pro) in a two-step reaction: proline is first activated by ATP to form Pro-AMP and then transferred to the acceptor end of tRNA(Pro). As ProRS can inadvertently accommodate and process non-cognate amino acids such as alanine and cysteine, to avoid such errors it has two additional distinct editing activities against alanine. One activity is designated as 'pretransfer' editing and involves the tRNA(Pro)-independent hydrolysis of activated Ala-AMP. The other activity is designated 'posttransfer' editing and involves deacylation of mischarged Ala-tRNA(Pro). The misacylated Cys-tRNA(Pro) is not edited by ProRS.</text>
</comment>
<dbReference type="NCBIfam" id="NF006625">
    <property type="entry name" value="PRK09194.1"/>
    <property type="match status" value="1"/>
</dbReference>
<gene>
    <name evidence="10" type="primary">proS</name>
    <name evidence="12" type="ORF">J2S00_000068</name>
</gene>
<comment type="catalytic activity">
    <reaction evidence="9 10">
        <text>tRNA(Pro) + L-proline + ATP = L-prolyl-tRNA(Pro) + AMP + diphosphate</text>
        <dbReference type="Rhea" id="RHEA:14305"/>
        <dbReference type="Rhea" id="RHEA-COMP:9700"/>
        <dbReference type="Rhea" id="RHEA-COMP:9702"/>
        <dbReference type="ChEBI" id="CHEBI:30616"/>
        <dbReference type="ChEBI" id="CHEBI:33019"/>
        <dbReference type="ChEBI" id="CHEBI:60039"/>
        <dbReference type="ChEBI" id="CHEBI:78442"/>
        <dbReference type="ChEBI" id="CHEBI:78532"/>
        <dbReference type="ChEBI" id="CHEBI:456215"/>
        <dbReference type="EC" id="6.1.1.15"/>
    </reaction>
</comment>
<comment type="subcellular location">
    <subcellularLocation>
        <location evidence="1 10">Cytoplasm</location>
    </subcellularLocation>
</comment>
<evidence type="ECO:0000256" key="4">
    <source>
        <dbReference type="ARBA" id="ARBA00022598"/>
    </source>
</evidence>
<dbReference type="InterPro" id="IPR006195">
    <property type="entry name" value="aa-tRNA-synth_II"/>
</dbReference>
<dbReference type="CDD" id="cd00779">
    <property type="entry name" value="ProRS_core_prok"/>
    <property type="match status" value="1"/>
</dbReference>
<evidence type="ECO:0000256" key="7">
    <source>
        <dbReference type="ARBA" id="ARBA00022917"/>
    </source>
</evidence>
<dbReference type="InterPro" id="IPR002314">
    <property type="entry name" value="aa-tRNA-synt_IIb"/>
</dbReference>
<evidence type="ECO:0000256" key="2">
    <source>
        <dbReference type="ARBA" id="ARBA00011738"/>
    </source>
</evidence>
<comment type="subunit">
    <text evidence="2 10">Homodimer.</text>
</comment>
<protein>
    <recommendedName>
        <fullName evidence="10">Proline--tRNA ligase</fullName>
        <ecNumber evidence="10">6.1.1.15</ecNumber>
    </recommendedName>
    <alternativeName>
        <fullName evidence="10">Prolyl-tRNA synthetase</fullName>
        <shortName evidence="10">ProRS</shortName>
    </alternativeName>
</protein>
<dbReference type="Pfam" id="PF00587">
    <property type="entry name" value="tRNA-synt_2b"/>
    <property type="match status" value="1"/>
</dbReference>
<keyword evidence="3 10" id="KW-0963">Cytoplasm</keyword>
<reference evidence="12 13" key="1">
    <citation type="submission" date="2023-07" db="EMBL/GenBank/DDBJ databases">
        <title>Genomic Encyclopedia of Type Strains, Phase IV (KMG-IV): sequencing the most valuable type-strain genomes for metagenomic binning, comparative biology and taxonomic classification.</title>
        <authorList>
            <person name="Goeker M."/>
        </authorList>
    </citation>
    <scope>NUCLEOTIDE SEQUENCE [LARGE SCALE GENOMIC DNA]</scope>
    <source>
        <strain evidence="12 13">DSM 17740</strain>
    </source>
</reference>
<name>A0ABU0CLK8_9BACI</name>
<evidence type="ECO:0000313" key="12">
    <source>
        <dbReference type="EMBL" id="MDQ0337298.1"/>
    </source>
</evidence>
<organism evidence="12 13">
    <name type="scientific">Caldalkalibacillus uzonensis</name>
    <dbReference type="NCBI Taxonomy" id="353224"/>
    <lineage>
        <taxon>Bacteria</taxon>
        <taxon>Bacillati</taxon>
        <taxon>Bacillota</taxon>
        <taxon>Bacilli</taxon>
        <taxon>Bacillales</taxon>
        <taxon>Bacillaceae</taxon>
        <taxon>Caldalkalibacillus</taxon>
    </lineage>
</organism>
<evidence type="ECO:0000256" key="10">
    <source>
        <dbReference type="HAMAP-Rule" id="MF_01569"/>
    </source>
</evidence>
<evidence type="ECO:0000256" key="8">
    <source>
        <dbReference type="ARBA" id="ARBA00023146"/>
    </source>
</evidence>
<comment type="similarity">
    <text evidence="10">Belongs to the class-II aminoacyl-tRNA synthetase family. ProS type 1 subfamily.</text>
</comment>
<proteinExistence type="inferred from homology"/>
<dbReference type="EMBL" id="JAUSUQ010000001">
    <property type="protein sequence ID" value="MDQ0337298.1"/>
    <property type="molecule type" value="Genomic_DNA"/>
</dbReference>
<dbReference type="SUPFAM" id="SSF55826">
    <property type="entry name" value="YbaK/ProRS associated domain"/>
    <property type="match status" value="1"/>
</dbReference>
<keyword evidence="8 10" id="KW-0030">Aminoacyl-tRNA synthetase</keyword>
<sequence>MRQQHYLVPTLRDVPADAEVASHQLMLRAGLIRQLASGLYTYLPLAQRVLKKIQDIIREEMNKAGAQELLMPALHPAEIWQETGRWDVYGPELMRLSDRHERQFALGPTHEEVVTGLLRDEVKSYKRLPMTVYQIQTKYRDERRPRFGVLRAREFIMKDAYSFDTSREGLDESYRKMYDAYQAIFSRCQLNFRAVEADAGAIGGTGTHEFMVLSDIGEDTIAYCDTCNYAANIEKAEVNQQEYEQVQGSGLPMEKVDTPQAKTIEQLAAMLNVSPSQIIKAVALAVDGQVVVALVRGDFELNEVKVKNLLDADVVELLDEERIRTELGSEPGFIGPVGLDGCKVIADYSIKGMTDALAGANEKDKHVVHVSVDRDFSVECYADLRQISEGDACPRCAGTIHFAKGIEVGHVFKLGTKYSEAMGATFLDENGKEQPMIMGCYGIGVTRTLAAVIEQHHDEHGIIWPRALAPFDIHLIAVNMKDDAQRELAEQLYTQLREAGYEVLYDDRQERAGVKFKDADLIGIPLRITVGKKAGEGIVESKLRKNGETQELKAEQLIEQIPSLLEQA</sequence>
<evidence type="ECO:0000313" key="13">
    <source>
        <dbReference type="Proteomes" id="UP001232445"/>
    </source>
</evidence>
<keyword evidence="6 10" id="KW-0067">ATP-binding</keyword>
<comment type="caution">
    <text evidence="12">The sequence shown here is derived from an EMBL/GenBank/DDBJ whole genome shotgun (WGS) entry which is preliminary data.</text>
</comment>
<dbReference type="EC" id="6.1.1.15" evidence="10"/>
<feature type="domain" description="Aminoacyl-transfer RNA synthetases class-II family profile" evidence="11">
    <location>
        <begin position="48"/>
        <end position="465"/>
    </location>
</feature>
<dbReference type="SUPFAM" id="SSF52954">
    <property type="entry name" value="Class II aaRS ABD-related"/>
    <property type="match status" value="1"/>
</dbReference>
<dbReference type="InterPro" id="IPR033730">
    <property type="entry name" value="ProRS_core_prok"/>
</dbReference>
<accession>A0ABU0CLK8</accession>
<dbReference type="Gene3D" id="3.40.50.800">
    <property type="entry name" value="Anticodon-binding domain"/>
    <property type="match status" value="1"/>
</dbReference>
<dbReference type="InterPro" id="IPR045864">
    <property type="entry name" value="aa-tRNA-synth_II/BPL/LPL"/>
</dbReference>
<dbReference type="GO" id="GO:0004827">
    <property type="term" value="F:proline-tRNA ligase activity"/>
    <property type="evidence" value="ECO:0007669"/>
    <property type="project" value="UniProtKB-EC"/>
</dbReference>
<dbReference type="NCBIfam" id="TIGR00409">
    <property type="entry name" value="proS_fam_II"/>
    <property type="match status" value="1"/>
</dbReference>
<dbReference type="PROSITE" id="PS50862">
    <property type="entry name" value="AA_TRNA_LIGASE_II"/>
    <property type="match status" value="1"/>
</dbReference>
<keyword evidence="4 10" id="KW-0436">Ligase</keyword>
<evidence type="ECO:0000259" key="11">
    <source>
        <dbReference type="PROSITE" id="PS50862"/>
    </source>
</evidence>